<dbReference type="PANTHER" id="PTHR19338:SF32">
    <property type="entry name" value="OS06G0287500 PROTEIN"/>
    <property type="match status" value="1"/>
</dbReference>
<keyword evidence="5" id="KW-0611">Plant defense</keyword>
<dbReference type="Pfam" id="PF18052">
    <property type="entry name" value="Rx_N"/>
    <property type="match status" value="1"/>
</dbReference>
<proteinExistence type="inferred from homology"/>
<dbReference type="Gene3D" id="3.40.50.300">
    <property type="entry name" value="P-loop containing nucleotide triphosphate hydrolases"/>
    <property type="match status" value="1"/>
</dbReference>
<dbReference type="InterPro" id="IPR027417">
    <property type="entry name" value="P-loop_NTPase"/>
</dbReference>
<reference evidence="7" key="1">
    <citation type="submission" date="2014-09" db="EMBL/GenBank/DDBJ databases">
        <authorList>
            <person name="Magalhaes I.L.F."/>
            <person name="Oliveira U."/>
            <person name="Santos F.R."/>
            <person name="Vidigal T.H.D.A."/>
            <person name="Brescovit A.D."/>
            <person name="Santos A.J."/>
        </authorList>
    </citation>
    <scope>NUCLEOTIDE SEQUENCE</scope>
    <source>
        <tissue evidence="7">Shoot tissue taken approximately 20 cm above the soil surface</tissue>
    </source>
</reference>
<evidence type="ECO:0000313" key="7">
    <source>
        <dbReference type="EMBL" id="JAD15034.1"/>
    </source>
</evidence>
<dbReference type="SUPFAM" id="SSF52540">
    <property type="entry name" value="P-loop containing nucleoside triphosphate hydrolases"/>
    <property type="match status" value="1"/>
</dbReference>
<sequence>MQAFLRAAEAAKEKDELVNVWAKQVRDLAYDIQDCLEEFAVHVGSQSLLRQLMKLRHRHRIAVQMRRLKLRVEEVSNRNIRCNLIESVPSTSMDDTTSNMEVVRYQAAHFVHEAELVGFAGPKLEILGLIFGTPSAQVQIIWIIGAGGLGKTTLVEEVYESYEISTRFSYRA</sequence>
<dbReference type="InterPro" id="IPR041118">
    <property type="entry name" value="Rx_N"/>
</dbReference>
<dbReference type="PANTHER" id="PTHR19338">
    <property type="entry name" value="TRANSLOCASE OF INNER MITOCHONDRIAL MEMBRANE 13 HOMOLOG"/>
    <property type="match status" value="1"/>
</dbReference>
<evidence type="ECO:0000256" key="4">
    <source>
        <dbReference type="ARBA" id="ARBA00022741"/>
    </source>
</evidence>
<reference evidence="7" key="2">
    <citation type="journal article" date="2015" name="Data Brief">
        <title>Shoot transcriptome of the giant reed, Arundo donax.</title>
        <authorList>
            <person name="Barrero R.A."/>
            <person name="Guerrero F.D."/>
            <person name="Moolhuijzen P."/>
            <person name="Goolsby J.A."/>
            <person name="Tidwell J."/>
            <person name="Bellgard S.E."/>
            <person name="Bellgard M.I."/>
        </authorList>
    </citation>
    <scope>NUCLEOTIDE SEQUENCE</scope>
    <source>
        <tissue evidence="7">Shoot tissue taken approximately 20 cm above the soil surface</tissue>
    </source>
</reference>
<accession>A0A0A8XNK4</accession>
<dbReference type="InterPro" id="IPR038005">
    <property type="entry name" value="RX-like_CC"/>
</dbReference>
<keyword evidence="2" id="KW-0433">Leucine-rich repeat</keyword>
<keyword evidence="3" id="KW-0677">Repeat</keyword>
<dbReference type="EMBL" id="GBRH01282861">
    <property type="protein sequence ID" value="JAD15034.1"/>
    <property type="molecule type" value="Transcribed_RNA"/>
</dbReference>
<dbReference type="Gene3D" id="1.20.5.4130">
    <property type="match status" value="1"/>
</dbReference>
<organism evidence="7">
    <name type="scientific">Arundo donax</name>
    <name type="common">Giant reed</name>
    <name type="synonym">Donax arundinaceus</name>
    <dbReference type="NCBI Taxonomy" id="35708"/>
    <lineage>
        <taxon>Eukaryota</taxon>
        <taxon>Viridiplantae</taxon>
        <taxon>Streptophyta</taxon>
        <taxon>Embryophyta</taxon>
        <taxon>Tracheophyta</taxon>
        <taxon>Spermatophyta</taxon>
        <taxon>Magnoliopsida</taxon>
        <taxon>Liliopsida</taxon>
        <taxon>Poales</taxon>
        <taxon>Poaceae</taxon>
        <taxon>PACMAD clade</taxon>
        <taxon>Arundinoideae</taxon>
        <taxon>Arundineae</taxon>
        <taxon>Arundo</taxon>
    </lineage>
</organism>
<comment type="similarity">
    <text evidence="1">Belongs to the disease resistance NB-LRR family.</text>
</comment>
<name>A0A0A8XNK4_ARUDO</name>
<evidence type="ECO:0000256" key="1">
    <source>
        <dbReference type="ARBA" id="ARBA00008894"/>
    </source>
</evidence>
<keyword evidence="4" id="KW-0547">Nucleotide-binding</keyword>
<dbReference type="GO" id="GO:0000166">
    <property type="term" value="F:nucleotide binding"/>
    <property type="evidence" value="ECO:0007669"/>
    <property type="project" value="UniProtKB-KW"/>
</dbReference>
<evidence type="ECO:0000259" key="6">
    <source>
        <dbReference type="Pfam" id="PF18052"/>
    </source>
</evidence>
<dbReference type="GO" id="GO:0006952">
    <property type="term" value="P:defense response"/>
    <property type="evidence" value="ECO:0007669"/>
    <property type="project" value="UniProtKB-KW"/>
</dbReference>
<dbReference type="AlphaFoldDB" id="A0A0A8XNK4"/>
<evidence type="ECO:0000256" key="2">
    <source>
        <dbReference type="ARBA" id="ARBA00022614"/>
    </source>
</evidence>
<evidence type="ECO:0000256" key="3">
    <source>
        <dbReference type="ARBA" id="ARBA00022737"/>
    </source>
</evidence>
<feature type="domain" description="Disease resistance N-terminal" evidence="6">
    <location>
        <begin position="1"/>
        <end position="53"/>
    </location>
</feature>
<protein>
    <recommendedName>
        <fullName evidence="6">Disease resistance N-terminal domain-containing protein</fullName>
    </recommendedName>
</protein>
<dbReference type="CDD" id="cd14798">
    <property type="entry name" value="RX-CC_like"/>
    <property type="match status" value="1"/>
</dbReference>
<evidence type="ECO:0000256" key="5">
    <source>
        <dbReference type="ARBA" id="ARBA00022821"/>
    </source>
</evidence>